<name>A0A2U1PA49_ARTAN</name>
<reference evidence="2 3" key="1">
    <citation type="journal article" date="2018" name="Mol. Plant">
        <title>The genome of Artemisia annua provides insight into the evolution of Asteraceae family and artemisinin biosynthesis.</title>
        <authorList>
            <person name="Shen Q."/>
            <person name="Zhang L."/>
            <person name="Liao Z."/>
            <person name="Wang S."/>
            <person name="Yan T."/>
            <person name="Shi P."/>
            <person name="Liu M."/>
            <person name="Fu X."/>
            <person name="Pan Q."/>
            <person name="Wang Y."/>
            <person name="Lv Z."/>
            <person name="Lu X."/>
            <person name="Zhang F."/>
            <person name="Jiang W."/>
            <person name="Ma Y."/>
            <person name="Chen M."/>
            <person name="Hao X."/>
            <person name="Li L."/>
            <person name="Tang Y."/>
            <person name="Lv G."/>
            <person name="Zhou Y."/>
            <person name="Sun X."/>
            <person name="Brodelius P.E."/>
            <person name="Rose J.K.C."/>
            <person name="Tang K."/>
        </authorList>
    </citation>
    <scope>NUCLEOTIDE SEQUENCE [LARGE SCALE GENOMIC DNA]</scope>
    <source>
        <strain evidence="3">cv. Huhao1</strain>
        <tissue evidence="2">Leaf</tissue>
    </source>
</reference>
<evidence type="ECO:0000313" key="2">
    <source>
        <dbReference type="EMBL" id="PWA82632.1"/>
    </source>
</evidence>
<sequence>MVRKLIWLKIPDWGLDRNVRSGSLRLSKIDKTVFNESAGSRKQTYSRLRLAPPLSPHSANMRRHRQTLKYAPTAVSLPNDNIAVASENSNELAENSEIVSVLKGLFRSSLDENGDGEGDVIVEEGDVTVKESEVVENDVVMSPEPSESGNVDESAVLGSASVAKRVKAAEEEAVMSPEPVTAVLPEEEMMESTETKKKRGRPRKSEGGNGEGNEVLVSALSVAKRVRARARESSVMKVVEDYDRDKDKEVVNSRGEEVDVVKLGELDDPYGPEIGRRTEGMSSVDEFLEFFRGLNGQWGTTRKKRRVVDASEFGDCLPKGWRLSLCIKRKDGRVWVFCRRYIRFGFRFSYIYDLLIDID</sequence>
<proteinExistence type="predicted"/>
<evidence type="ECO:0000256" key="1">
    <source>
        <dbReference type="SAM" id="MobiDB-lite"/>
    </source>
</evidence>
<dbReference type="GO" id="GO:0003677">
    <property type="term" value="F:DNA binding"/>
    <property type="evidence" value="ECO:0007669"/>
    <property type="project" value="UniProtKB-KW"/>
</dbReference>
<dbReference type="STRING" id="35608.A0A2U1PA49"/>
<gene>
    <name evidence="2" type="ORF">CTI12_AA154730</name>
</gene>
<dbReference type="AlphaFoldDB" id="A0A2U1PA49"/>
<dbReference type="PANTHER" id="PTHR37701:SF17">
    <property type="entry name" value="METHYL BINDING DOMAIN117"/>
    <property type="match status" value="1"/>
</dbReference>
<organism evidence="2 3">
    <name type="scientific">Artemisia annua</name>
    <name type="common">Sweet wormwood</name>
    <dbReference type="NCBI Taxonomy" id="35608"/>
    <lineage>
        <taxon>Eukaryota</taxon>
        <taxon>Viridiplantae</taxon>
        <taxon>Streptophyta</taxon>
        <taxon>Embryophyta</taxon>
        <taxon>Tracheophyta</taxon>
        <taxon>Spermatophyta</taxon>
        <taxon>Magnoliopsida</taxon>
        <taxon>eudicotyledons</taxon>
        <taxon>Gunneridae</taxon>
        <taxon>Pentapetalae</taxon>
        <taxon>asterids</taxon>
        <taxon>campanulids</taxon>
        <taxon>Asterales</taxon>
        <taxon>Asteraceae</taxon>
        <taxon>Asteroideae</taxon>
        <taxon>Anthemideae</taxon>
        <taxon>Artemisiinae</taxon>
        <taxon>Artemisia</taxon>
    </lineage>
</organism>
<feature type="region of interest" description="Disordered" evidence="1">
    <location>
        <begin position="186"/>
        <end position="212"/>
    </location>
</feature>
<comment type="caution">
    <text evidence="2">The sequence shown here is derived from an EMBL/GenBank/DDBJ whole genome shotgun (WGS) entry which is preliminary data.</text>
</comment>
<evidence type="ECO:0000313" key="3">
    <source>
        <dbReference type="Proteomes" id="UP000245207"/>
    </source>
</evidence>
<keyword evidence="2" id="KW-0238">DNA-binding</keyword>
<dbReference type="Proteomes" id="UP000245207">
    <property type="component" value="Unassembled WGS sequence"/>
</dbReference>
<dbReference type="InterPro" id="IPR037472">
    <property type="entry name" value="MBD8"/>
</dbReference>
<protein>
    <submittedName>
        <fullName evidence="2">Zinc finger, C2H2-like, DNA-binding domain protein</fullName>
    </submittedName>
</protein>
<accession>A0A2U1PA49</accession>
<keyword evidence="3" id="KW-1185">Reference proteome</keyword>
<dbReference type="EMBL" id="PKPP01001450">
    <property type="protein sequence ID" value="PWA82632.1"/>
    <property type="molecule type" value="Genomic_DNA"/>
</dbReference>
<dbReference type="PANTHER" id="PTHR37701">
    <property type="entry name" value="METHYL-CPG-BINDING DOMAIN-CONTAINING PROTEIN 8"/>
    <property type="match status" value="1"/>
</dbReference>
<dbReference type="OrthoDB" id="1751441at2759"/>